<gene>
    <name evidence="1" type="ORF">CHC_T00001028001</name>
</gene>
<keyword evidence="2" id="KW-1185">Reference proteome</keyword>
<name>R7QM82_CHOCR</name>
<evidence type="ECO:0000313" key="1">
    <source>
        <dbReference type="EMBL" id="CDF38475.1"/>
    </source>
</evidence>
<dbReference type="RefSeq" id="XP_005718368.1">
    <property type="nucleotide sequence ID" value="XM_005718311.1"/>
</dbReference>
<sequence>MNRLCEMEVLACLDTGNCSCTDTHTLMPCSNHLLRDGWKQEALGRMHPTRKVEEEEDRGTGYRRGYPISTCLWLHRQVDRGQALFLVLGGMARDDIVSCRGHSCSPDILTHRRYDSQKHVATFGLIPRL</sequence>
<dbReference type="PhylomeDB" id="R7QM82"/>
<reference evidence="2" key="1">
    <citation type="journal article" date="2013" name="Proc. Natl. Acad. Sci. U.S.A.">
        <title>Genome structure and metabolic features in the red seaweed Chondrus crispus shed light on evolution of the Archaeplastida.</title>
        <authorList>
            <person name="Collen J."/>
            <person name="Porcel B."/>
            <person name="Carre W."/>
            <person name="Ball S.G."/>
            <person name="Chaparro C."/>
            <person name="Tonon T."/>
            <person name="Barbeyron T."/>
            <person name="Michel G."/>
            <person name="Noel B."/>
            <person name="Valentin K."/>
            <person name="Elias M."/>
            <person name="Artiguenave F."/>
            <person name="Arun A."/>
            <person name="Aury J.M."/>
            <person name="Barbosa-Neto J.F."/>
            <person name="Bothwell J.H."/>
            <person name="Bouget F.Y."/>
            <person name="Brillet L."/>
            <person name="Cabello-Hurtado F."/>
            <person name="Capella-Gutierrez S."/>
            <person name="Charrier B."/>
            <person name="Cladiere L."/>
            <person name="Cock J.M."/>
            <person name="Coelho S.M."/>
            <person name="Colleoni C."/>
            <person name="Czjzek M."/>
            <person name="Da Silva C."/>
            <person name="Delage L."/>
            <person name="Denoeud F."/>
            <person name="Deschamps P."/>
            <person name="Dittami S.M."/>
            <person name="Gabaldon T."/>
            <person name="Gachon C.M."/>
            <person name="Groisillier A."/>
            <person name="Herve C."/>
            <person name="Jabbari K."/>
            <person name="Katinka M."/>
            <person name="Kloareg B."/>
            <person name="Kowalczyk N."/>
            <person name="Labadie K."/>
            <person name="Leblanc C."/>
            <person name="Lopez P.J."/>
            <person name="McLachlan D.H."/>
            <person name="Meslet-Cladiere L."/>
            <person name="Moustafa A."/>
            <person name="Nehr Z."/>
            <person name="Nyvall Collen P."/>
            <person name="Panaud O."/>
            <person name="Partensky F."/>
            <person name="Poulain J."/>
            <person name="Rensing S.A."/>
            <person name="Rousvoal S."/>
            <person name="Samson G."/>
            <person name="Symeonidi A."/>
            <person name="Weissenbach J."/>
            <person name="Zambounis A."/>
            <person name="Wincker P."/>
            <person name="Boyen C."/>
        </authorList>
    </citation>
    <scope>NUCLEOTIDE SEQUENCE [LARGE SCALE GENOMIC DNA]</scope>
    <source>
        <strain evidence="2">cv. Stackhouse</strain>
    </source>
</reference>
<dbReference type="AlphaFoldDB" id="R7QM82"/>
<dbReference type="GeneID" id="17326086"/>
<evidence type="ECO:0000313" key="2">
    <source>
        <dbReference type="Proteomes" id="UP000012073"/>
    </source>
</evidence>
<accession>R7QM82</accession>
<protein>
    <submittedName>
        <fullName evidence="1">Uncharacterized protein</fullName>
    </submittedName>
</protein>
<dbReference type="Proteomes" id="UP000012073">
    <property type="component" value="Unassembled WGS sequence"/>
</dbReference>
<organism evidence="1 2">
    <name type="scientific">Chondrus crispus</name>
    <name type="common">Carrageen Irish moss</name>
    <name type="synonym">Polymorpha crispa</name>
    <dbReference type="NCBI Taxonomy" id="2769"/>
    <lineage>
        <taxon>Eukaryota</taxon>
        <taxon>Rhodophyta</taxon>
        <taxon>Florideophyceae</taxon>
        <taxon>Rhodymeniophycidae</taxon>
        <taxon>Gigartinales</taxon>
        <taxon>Gigartinaceae</taxon>
        <taxon>Chondrus</taxon>
    </lineage>
</organism>
<proteinExistence type="predicted"/>
<dbReference type="Gramene" id="CDF38475">
    <property type="protein sequence ID" value="CDF38475"/>
    <property type="gene ID" value="CHC_T00001028001"/>
</dbReference>
<dbReference type="EMBL" id="HG001934">
    <property type="protein sequence ID" value="CDF38475.1"/>
    <property type="molecule type" value="Genomic_DNA"/>
</dbReference>
<dbReference type="KEGG" id="ccp:CHC_T00001028001"/>